<reference evidence="3 4" key="1">
    <citation type="submission" date="2024-06" db="EMBL/GenBank/DDBJ databases">
        <authorList>
            <person name="Kraege A."/>
            <person name="Thomma B."/>
        </authorList>
    </citation>
    <scope>NUCLEOTIDE SEQUENCE [LARGE SCALE GENOMIC DNA]</scope>
</reference>
<dbReference type="Proteomes" id="UP001497392">
    <property type="component" value="Unassembled WGS sequence"/>
</dbReference>
<name>A0ABP1GFN5_9CHLO</name>
<keyword evidence="4" id="KW-1185">Reference proteome</keyword>
<protein>
    <submittedName>
        <fullName evidence="3">G12706 protein</fullName>
    </submittedName>
</protein>
<gene>
    <name evidence="3" type="primary">g12706</name>
    <name evidence="3" type="ORF">VP750_LOCUS11295</name>
</gene>
<keyword evidence="2" id="KW-0732">Signal</keyword>
<accession>A0ABP1GFN5</accession>
<sequence>MAMRFRSIGLGVLLAALAAAAVAGQESAGQQESTQDQLVKHLAGLFMVKEGGNIDNAQNSMRIFQGVVHEEIFHNYHNKTQKEEGVDTVPQQLLDWLDQQILEPSASYFHETFEQHLSGLKPNASSIDEIFNAPKPDLSYFKDPNQNPAEDILKAFTPEGTSVGSVQGPDFITYAPCLVSNSPTGAALSAAAINFIPQLISIAPQGVGLFPSGIYIQPSIIYIAPYGLYPSPFGLNIAPSLISVSPYFDSINPAGFNIAPQGISVNTPSRKLLAGEEASHASAGNAAHTASVTPSTPSDPADVWLQSFGTWASLMANVAAKHGGADHDKASSFMADTLAKAKVRLQNWKSFNLTDMLPGGVTFQDPMFFDNQASNVTSATKGFSIASAFINYAPCIVGNFPAGLAITAAGLEISPTGILINPAGVQTQVSGINVIPTLILVNPIGGNYVPAGGNIAPSLISISPTFHSAGDQAIKVADAGLSISATTGEASGPWVAPRPSPSG</sequence>
<evidence type="ECO:0000256" key="2">
    <source>
        <dbReference type="SAM" id="SignalP"/>
    </source>
</evidence>
<dbReference type="EMBL" id="CAXHTA020000020">
    <property type="protein sequence ID" value="CAL5229389.1"/>
    <property type="molecule type" value="Genomic_DNA"/>
</dbReference>
<comment type="caution">
    <text evidence="3">The sequence shown here is derived from an EMBL/GenBank/DDBJ whole genome shotgun (WGS) entry which is preliminary data.</text>
</comment>
<proteinExistence type="predicted"/>
<feature type="region of interest" description="Disordered" evidence="1">
    <location>
        <begin position="274"/>
        <end position="297"/>
    </location>
</feature>
<organism evidence="3 4">
    <name type="scientific">Coccomyxa viridis</name>
    <dbReference type="NCBI Taxonomy" id="1274662"/>
    <lineage>
        <taxon>Eukaryota</taxon>
        <taxon>Viridiplantae</taxon>
        <taxon>Chlorophyta</taxon>
        <taxon>core chlorophytes</taxon>
        <taxon>Trebouxiophyceae</taxon>
        <taxon>Trebouxiophyceae incertae sedis</taxon>
        <taxon>Coccomyxaceae</taxon>
        <taxon>Coccomyxa</taxon>
    </lineage>
</organism>
<feature type="signal peptide" evidence="2">
    <location>
        <begin position="1"/>
        <end position="24"/>
    </location>
</feature>
<feature type="chain" id="PRO_5045037548" evidence="2">
    <location>
        <begin position="25"/>
        <end position="503"/>
    </location>
</feature>
<feature type="compositionally biased region" description="Polar residues" evidence="1">
    <location>
        <begin position="288"/>
        <end position="297"/>
    </location>
</feature>
<evidence type="ECO:0000313" key="3">
    <source>
        <dbReference type="EMBL" id="CAL5229389.1"/>
    </source>
</evidence>
<evidence type="ECO:0000313" key="4">
    <source>
        <dbReference type="Proteomes" id="UP001497392"/>
    </source>
</evidence>
<evidence type="ECO:0000256" key="1">
    <source>
        <dbReference type="SAM" id="MobiDB-lite"/>
    </source>
</evidence>